<dbReference type="Gene3D" id="2.60.40.3140">
    <property type="match status" value="1"/>
</dbReference>
<keyword evidence="1" id="KW-0732">Signal</keyword>
<dbReference type="AlphaFoldDB" id="A0A8J2U5Y0"/>
<feature type="domain" description="DUF3857" evidence="2">
    <location>
        <begin position="66"/>
        <end position="211"/>
    </location>
</feature>
<feature type="signal peptide" evidence="1">
    <location>
        <begin position="1"/>
        <end position="17"/>
    </location>
</feature>
<dbReference type="InterPro" id="IPR024618">
    <property type="entry name" value="DUF3857"/>
</dbReference>
<reference evidence="3" key="1">
    <citation type="journal article" date="2014" name="Int. J. Syst. Evol. Microbiol.">
        <title>Complete genome sequence of Corynebacterium casei LMG S-19264T (=DSM 44701T), isolated from a smear-ripened cheese.</title>
        <authorList>
            <consortium name="US DOE Joint Genome Institute (JGI-PGF)"/>
            <person name="Walter F."/>
            <person name="Albersmeier A."/>
            <person name="Kalinowski J."/>
            <person name="Ruckert C."/>
        </authorList>
    </citation>
    <scope>NUCLEOTIDE SEQUENCE</scope>
    <source>
        <strain evidence="3">CGMCC 1.15448</strain>
    </source>
</reference>
<protein>
    <recommendedName>
        <fullName evidence="2">DUF3857 domain-containing protein</fullName>
    </recommendedName>
</protein>
<organism evidence="3 4">
    <name type="scientific">Puia dinghuensis</name>
    <dbReference type="NCBI Taxonomy" id="1792502"/>
    <lineage>
        <taxon>Bacteria</taxon>
        <taxon>Pseudomonadati</taxon>
        <taxon>Bacteroidota</taxon>
        <taxon>Chitinophagia</taxon>
        <taxon>Chitinophagales</taxon>
        <taxon>Chitinophagaceae</taxon>
        <taxon>Puia</taxon>
    </lineage>
</organism>
<evidence type="ECO:0000313" key="4">
    <source>
        <dbReference type="Proteomes" id="UP000607559"/>
    </source>
</evidence>
<dbReference type="EMBL" id="BMJC01000001">
    <property type="protein sequence ID" value="GGA81280.1"/>
    <property type="molecule type" value="Genomic_DNA"/>
</dbReference>
<evidence type="ECO:0000256" key="1">
    <source>
        <dbReference type="SAM" id="SignalP"/>
    </source>
</evidence>
<accession>A0A8J2U5Y0</accession>
<reference evidence="3" key="2">
    <citation type="submission" date="2020-09" db="EMBL/GenBank/DDBJ databases">
        <authorList>
            <person name="Sun Q."/>
            <person name="Zhou Y."/>
        </authorList>
    </citation>
    <scope>NUCLEOTIDE SEQUENCE</scope>
    <source>
        <strain evidence="3">CGMCC 1.15448</strain>
    </source>
</reference>
<evidence type="ECO:0000259" key="2">
    <source>
        <dbReference type="Pfam" id="PF12969"/>
    </source>
</evidence>
<gene>
    <name evidence="3" type="ORF">GCM10011511_00290</name>
</gene>
<evidence type="ECO:0000313" key="3">
    <source>
        <dbReference type="EMBL" id="GGA81280.1"/>
    </source>
</evidence>
<comment type="caution">
    <text evidence="3">The sequence shown here is derived from an EMBL/GenBank/DDBJ whole genome shotgun (WGS) entry which is preliminary data.</text>
</comment>
<dbReference type="Pfam" id="PF12969">
    <property type="entry name" value="DUF3857"/>
    <property type="match status" value="1"/>
</dbReference>
<proteinExistence type="predicted"/>
<sequence length="654" mass="74108">MSKLLLPLLLLSLTASAQPAALRSEEWAEHPALHTVDARYSKEPAVILLDRRRVEYVDNPDNTVSAYRTLHRIVHINDDHGIEYFNKIYLGVTDSSSIVDVRARSIFPNGKIIAIDKKNIKSIQEEDGNRYNIFAMEGLEKGCEVEYTYTFLEDISFFGRETMQTIFPTLDAQFDLLAPPRLIFQMKGYNCNVSVSDTTLNGKRTFSTRLLDIPGAEKEKYSTYDANLQRIEFRLSYNTSNDKEHVRLNTWSLLAQHTHDRYETFTEKEQKTAGELIEANGWSKLPTPQAKIIAVENWLKEHISTRKDIDMDKADKLEWIIKNKIASHQGLMRLFCALYQGLGIDHEIVLAASREESVIDKNFENWNNAGSILLYFPATKKFLAPTLPQLRYPWIDPWWGAADGLFCKTTTIGSYSTALATIKRIPLEDYTQSYGRLDATLRLNASLDTVLTDMAESFGGYNALGPRTDFILSNQEERQAVIKDIARQCTNSETITSSKIEGNDFASYSDNKPVVIRVSIKAEGLLESAGNKLLVKVGMIIGPQVEMYQEKARQFPMDIAFPHTLERDIDFIIPEGYTVKNPGDAAIHHEFSADGNIAAGFTSTYTLEGSHLKIHVLEQYRLPTYPLSAYEDFKKVINASADFNKITFILEKAK</sequence>
<name>A0A8J2U5Y0_9BACT</name>
<dbReference type="Gene3D" id="2.60.120.1130">
    <property type="match status" value="1"/>
</dbReference>
<keyword evidence="4" id="KW-1185">Reference proteome</keyword>
<dbReference type="Proteomes" id="UP000607559">
    <property type="component" value="Unassembled WGS sequence"/>
</dbReference>
<dbReference type="RefSeq" id="WP_188927375.1">
    <property type="nucleotide sequence ID" value="NZ_BMJC01000001.1"/>
</dbReference>
<feature type="chain" id="PRO_5035147329" description="DUF3857 domain-containing protein" evidence="1">
    <location>
        <begin position="18"/>
        <end position="654"/>
    </location>
</feature>